<feature type="chain" id="PRO_5004233318" description="SseB protein N-terminal domain-containing protein" evidence="1">
    <location>
        <begin position="30"/>
        <end position="157"/>
    </location>
</feature>
<dbReference type="OrthoDB" id="9968131at2"/>
<dbReference type="KEGG" id="dar:Daro_4071"/>
<organism evidence="3">
    <name type="scientific">Dechloromonas aromatica (strain RCB)</name>
    <dbReference type="NCBI Taxonomy" id="159087"/>
    <lineage>
        <taxon>Bacteria</taxon>
        <taxon>Pseudomonadati</taxon>
        <taxon>Pseudomonadota</taxon>
        <taxon>Betaproteobacteria</taxon>
        <taxon>Rhodocyclales</taxon>
        <taxon>Azonexaceae</taxon>
        <taxon>Dechloromonas</taxon>
    </lineage>
</organism>
<dbReference type="STRING" id="159087.Daro_4071"/>
<protein>
    <recommendedName>
        <fullName evidence="2">SseB protein N-terminal domain-containing protein</fullName>
    </recommendedName>
</protein>
<proteinExistence type="predicted"/>
<feature type="signal peptide" evidence="1">
    <location>
        <begin position="1"/>
        <end position="29"/>
    </location>
</feature>
<accession>Q478D4</accession>
<evidence type="ECO:0000256" key="1">
    <source>
        <dbReference type="SAM" id="SignalP"/>
    </source>
</evidence>
<name>Q478D4_DECAR</name>
<dbReference type="HOGENOM" id="CLU_1675006_0_0_4"/>
<sequence length="157" mass="16797">MFFEATHCRTAIVCCLVLLAVGVSHIAGAEQMSIEQVIRQHGKEPVAKSIGPVAAALVSCSLLVATDPGAPLGKLRLRTALDNQGNVWAYAYTSAAELSKAFPKGASHAELTFPVFFSIIEANPQFRGIYLNSASDSLYPIPRELFQSVKTLLPGSH</sequence>
<evidence type="ECO:0000259" key="2">
    <source>
        <dbReference type="Pfam" id="PF07179"/>
    </source>
</evidence>
<keyword evidence="1" id="KW-0732">Signal</keyword>
<dbReference type="InterPro" id="IPR009839">
    <property type="entry name" value="SseB_N"/>
</dbReference>
<feature type="domain" description="SseB protein N-terminal" evidence="2">
    <location>
        <begin position="35"/>
        <end position="144"/>
    </location>
</feature>
<evidence type="ECO:0000313" key="3">
    <source>
        <dbReference type="EMBL" id="AAZ48797.1"/>
    </source>
</evidence>
<gene>
    <name evidence="3" type="ordered locus">Daro_4071</name>
</gene>
<reference evidence="3" key="1">
    <citation type="submission" date="2005-08" db="EMBL/GenBank/DDBJ databases">
        <title>Complete sequence of Dechloromonas aromatica RCB.</title>
        <authorList>
            <person name="Salinero K.K."/>
            <person name="Copeland A."/>
            <person name="Lucas S."/>
            <person name="Lapidus A."/>
            <person name="Barry K."/>
            <person name="Detter J.C."/>
            <person name="Glavina T."/>
            <person name="Hammon N."/>
            <person name="Israni S."/>
            <person name="Pitluck S."/>
            <person name="Di Bartolo G."/>
            <person name="Trong S."/>
            <person name="Schmutz J."/>
            <person name="Larimer F."/>
            <person name="Land M."/>
            <person name="Ivanova N."/>
            <person name="Richardson P."/>
        </authorList>
    </citation>
    <scope>NUCLEOTIDE SEQUENCE</scope>
    <source>
        <strain evidence="3">RCB</strain>
    </source>
</reference>
<dbReference type="AlphaFoldDB" id="Q478D4"/>
<dbReference type="Pfam" id="PF07179">
    <property type="entry name" value="SseB"/>
    <property type="match status" value="1"/>
</dbReference>
<dbReference type="EMBL" id="CP000089">
    <property type="protein sequence ID" value="AAZ48797.1"/>
    <property type="molecule type" value="Genomic_DNA"/>
</dbReference>